<dbReference type="HOGENOM" id="CLU_1872951_0_0_6"/>
<dbReference type="RefSeq" id="WP_004579268.1">
    <property type="nucleotide sequence ID" value="NZ_AP028878.1"/>
</dbReference>
<dbReference type="EMBL" id="APLQ01000011">
    <property type="protein sequence ID" value="ENO14971.1"/>
    <property type="molecule type" value="Genomic_DNA"/>
</dbReference>
<keyword evidence="1" id="KW-1133">Transmembrane helix</keyword>
<name>N6WTX1_9GAMM</name>
<keyword evidence="1" id="KW-0812">Transmembrane</keyword>
<keyword evidence="3" id="KW-1185">Reference proteome</keyword>
<feature type="transmembrane region" description="Helical" evidence="1">
    <location>
        <begin position="5"/>
        <end position="25"/>
    </location>
</feature>
<dbReference type="STRING" id="626887.J057_06461"/>
<gene>
    <name evidence="2" type="ORF">J057_06461</name>
</gene>
<dbReference type="AlphaFoldDB" id="N6WTX1"/>
<dbReference type="Proteomes" id="UP000013165">
    <property type="component" value="Unassembled WGS sequence"/>
</dbReference>
<sequence>MDRAILRAASMVYCASLAVYFWLVFSPQSDLPQEVLWYMQWWYSQPSTQLQSLWANVSTALLAMAFISAIFLAFLKKWAGHVFLGSNLIVLSAQWLMADYAPQTSLLASIENLTLISVGCILAVFVLSSRLGTFKT</sequence>
<organism evidence="2 3">
    <name type="scientific">Marinobacter nanhaiticus D15-8W</name>
    <dbReference type="NCBI Taxonomy" id="626887"/>
    <lineage>
        <taxon>Bacteria</taxon>
        <taxon>Pseudomonadati</taxon>
        <taxon>Pseudomonadota</taxon>
        <taxon>Gammaproteobacteria</taxon>
        <taxon>Pseudomonadales</taxon>
        <taxon>Marinobacteraceae</taxon>
        <taxon>Marinobacter</taxon>
    </lineage>
</organism>
<protein>
    <submittedName>
        <fullName evidence="2">Uncharacterized protein</fullName>
    </submittedName>
</protein>
<evidence type="ECO:0000313" key="3">
    <source>
        <dbReference type="Proteomes" id="UP000013165"/>
    </source>
</evidence>
<feature type="transmembrane region" description="Helical" evidence="1">
    <location>
        <begin position="53"/>
        <end position="75"/>
    </location>
</feature>
<accession>N6WTX1</accession>
<reference evidence="2 3" key="1">
    <citation type="journal article" date="2013" name="Genome Announc.">
        <title>Genome Sequence of the Polycyclic Aromatic Hydrocarbon-Degrading Bacterium Strain Marinobacter nanhaiticus D15-8WT.</title>
        <authorList>
            <person name="Cui Z."/>
            <person name="Gao W."/>
            <person name="Li Q."/>
            <person name="Xu G."/>
            <person name="Zheng L."/>
        </authorList>
    </citation>
    <scope>NUCLEOTIDE SEQUENCE [LARGE SCALE GENOMIC DNA]</scope>
    <source>
        <strain evidence="2 3">D15-8W</strain>
    </source>
</reference>
<evidence type="ECO:0000313" key="2">
    <source>
        <dbReference type="EMBL" id="ENO14971.1"/>
    </source>
</evidence>
<keyword evidence="1" id="KW-0472">Membrane</keyword>
<proteinExistence type="predicted"/>
<feature type="transmembrane region" description="Helical" evidence="1">
    <location>
        <begin position="82"/>
        <end position="101"/>
    </location>
</feature>
<feature type="transmembrane region" description="Helical" evidence="1">
    <location>
        <begin position="113"/>
        <end position="132"/>
    </location>
</feature>
<evidence type="ECO:0000256" key="1">
    <source>
        <dbReference type="SAM" id="Phobius"/>
    </source>
</evidence>
<comment type="caution">
    <text evidence="2">The sequence shown here is derived from an EMBL/GenBank/DDBJ whole genome shotgun (WGS) entry which is preliminary data.</text>
</comment>